<dbReference type="Gene3D" id="3.20.20.70">
    <property type="entry name" value="Aldolase class I"/>
    <property type="match status" value="1"/>
</dbReference>
<gene>
    <name evidence="19" type="primary">Dhodh</name>
</gene>
<protein>
    <recommendedName>
        <fullName evidence="5 17">Dihydroorotate dehydrogenase (quinone), mitochondrial</fullName>
        <shortName evidence="17">DHOdehase</shortName>
        <ecNumber evidence="4 17">1.3.5.2</ecNumber>
    </recommendedName>
</protein>
<evidence type="ECO:0000256" key="1">
    <source>
        <dbReference type="ARBA" id="ARBA00004434"/>
    </source>
</evidence>
<evidence type="ECO:0000313" key="19">
    <source>
        <dbReference type="EMBL" id="CAB3237603.1"/>
    </source>
</evidence>
<dbReference type="EC" id="1.3.5.2" evidence="4 17"/>
<dbReference type="FunFam" id="3.20.20.70:FF:000066">
    <property type="entry name" value="Dihydroorotate dehydrogenase (quinone), mitochondrial"/>
    <property type="match status" value="1"/>
</dbReference>
<dbReference type="InterPro" id="IPR050074">
    <property type="entry name" value="DHO_dehydrogenase"/>
</dbReference>
<dbReference type="AlphaFoldDB" id="A0A6F9DAQ8"/>
<dbReference type="InterPro" id="IPR005719">
    <property type="entry name" value="Dihydroorotate_DH_2"/>
</dbReference>
<evidence type="ECO:0000256" key="15">
    <source>
        <dbReference type="ARBA" id="ARBA00033714"/>
    </source>
</evidence>
<evidence type="ECO:0000256" key="3">
    <source>
        <dbReference type="ARBA" id="ARBA00005359"/>
    </source>
</evidence>
<dbReference type="Pfam" id="PF01180">
    <property type="entry name" value="DHO_dh"/>
    <property type="match status" value="1"/>
</dbReference>
<dbReference type="InterPro" id="IPR005720">
    <property type="entry name" value="Dihydroorotate_DH_cat"/>
</dbReference>
<evidence type="ECO:0000256" key="8">
    <source>
        <dbReference type="ARBA" id="ARBA00022692"/>
    </source>
</evidence>
<dbReference type="NCBIfam" id="NF003652">
    <property type="entry name" value="PRK05286.2-5"/>
    <property type="match status" value="1"/>
</dbReference>
<dbReference type="EMBL" id="LR784479">
    <property type="protein sequence ID" value="CAB3237603.1"/>
    <property type="molecule type" value="mRNA"/>
</dbReference>
<name>A0A6F9DAQ8_9ASCI</name>
<dbReference type="NCBIfam" id="NF003645">
    <property type="entry name" value="PRK05286.1-2"/>
    <property type="match status" value="1"/>
</dbReference>
<evidence type="ECO:0000256" key="10">
    <source>
        <dbReference type="ARBA" id="ARBA00022946"/>
    </source>
</evidence>
<comment type="cofactor">
    <cofactor evidence="17">
        <name>FMN</name>
        <dbReference type="ChEBI" id="CHEBI:58210"/>
    </cofactor>
    <text evidence="17">Binds 1 FMN per subunit.</text>
</comment>
<sequence>MKPPLKALLEGFGLVVGGLGTFCCYEIYTENQKFYANCFMPLIHKVLDAETAHKAAVKALAWNLLPGRKHHDDPSLRQVIWNKEFQNPVGIAAGFDKDAEAMVGLSNMGFGFIEVGSVTPLPQIGNPKPRVFRLYEDKAVINRYGFNSCGQEAAKHRLNKFDQHQCRGNIVLGVNLGKNKTSTDDVADYITGVRQLGKYADYIVINVSSPNTAGLRNLQQKKRLETLCKAILQERDKLVNKPPVLVKIAPDLSDDDKQDIAKVVLECNVEGLIVSNTTVRRPESLRSVHKKEVGGLSGLPVRDVSTKLISEMYQLTEGKVPIIGVGGISNGTEAYEKIKAGASLVQIYTALVYGGPPVLTNMKKDLVEHLHKDGYENISQAIGAVHQ</sequence>
<dbReference type="GO" id="GO:0044205">
    <property type="term" value="P:'de novo' UMP biosynthetic process"/>
    <property type="evidence" value="ECO:0007669"/>
    <property type="project" value="UniProtKB-UniPathway"/>
</dbReference>
<evidence type="ECO:0000256" key="9">
    <source>
        <dbReference type="ARBA" id="ARBA00022792"/>
    </source>
</evidence>
<dbReference type="PROSITE" id="PS00912">
    <property type="entry name" value="DHODEHASE_2"/>
    <property type="match status" value="1"/>
</dbReference>
<evidence type="ECO:0000256" key="16">
    <source>
        <dbReference type="ARBA" id="ARBA00048639"/>
    </source>
</evidence>
<evidence type="ECO:0000256" key="12">
    <source>
        <dbReference type="ARBA" id="ARBA00023002"/>
    </source>
</evidence>
<comment type="similarity">
    <text evidence="3 17">Belongs to the dihydroorotate dehydrogenase family. Type 2 subfamily.</text>
</comment>
<evidence type="ECO:0000256" key="11">
    <source>
        <dbReference type="ARBA" id="ARBA00022989"/>
    </source>
</evidence>
<keyword evidence="11 17" id="KW-1133">Transmembrane helix</keyword>
<dbReference type="PROSITE" id="PS00911">
    <property type="entry name" value="DHODEHASE_1"/>
    <property type="match status" value="1"/>
</dbReference>
<keyword evidence="9 17" id="KW-0999">Mitochondrion inner membrane</keyword>
<dbReference type="GO" id="GO:0106430">
    <property type="term" value="F:dihydroorotate dehydrogenase (quinone) activity"/>
    <property type="evidence" value="ECO:0007669"/>
    <property type="project" value="UniProtKB-EC"/>
</dbReference>
<evidence type="ECO:0000256" key="13">
    <source>
        <dbReference type="ARBA" id="ARBA00023128"/>
    </source>
</evidence>
<evidence type="ECO:0000256" key="14">
    <source>
        <dbReference type="ARBA" id="ARBA00023136"/>
    </source>
</evidence>
<evidence type="ECO:0000259" key="18">
    <source>
        <dbReference type="Pfam" id="PF01180"/>
    </source>
</evidence>
<dbReference type="SUPFAM" id="SSF51395">
    <property type="entry name" value="FMN-linked oxidoreductases"/>
    <property type="match status" value="1"/>
</dbReference>
<proteinExistence type="evidence at transcript level"/>
<dbReference type="PANTHER" id="PTHR48109">
    <property type="entry name" value="DIHYDROOROTATE DEHYDROGENASE (QUINONE), MITOCHONDRIAL-RELATED"/>
    <property type="match status" value="1"/>
</dbReference>
<comment type="pathway">
    <text evidence="2 17">Pyrimidine metabolism; UMP biosynthesis via de novo pathway; orotate from (S)-dihydroorotate (quinone route): step 1/1.</text>
</comment>
<comment type="function">
    <text evidence="15">Catalyzes the conversion of dihydroorotate to orotate with quinone as electron acceptor. Required for UMP biosynthesis via de novo pathway.</text>
</comment>
<dbReference type="NCBIfam" id="TIGR01036">
    <property type="entry name" value="pyrD_sub2"/>
    <property type="match status" value="1"/>
</dbReference>
<evidence type="ECO:0000256" key="6">
    <source>
        <dbReference type="ARBA" id="ARBA00022630"/>
    </source>
</evidence>
<accession>A0A6F9DAQ8</accession>
<keyword evidence="14 17" id="KW-0472">Membrane</keyword>
<keyword evidence="10" id="KW-0809">Transit peptide</keyword>
<evidence type="ECO:0000256" key="17">
    <source>
        <dbReference type="RuleBase" id="RU361255"/>
    </source>
</evidence>
<dbReference type="CDD" id="cd04738">
    <property type="entry name" value="DHOD_2_like"/>
    <property type="match status" value="1"/>
</dbReference>
<dbReference type="PANTHER" id="PTHR48109:SF4">
    <property type="entry name" value="DIHYDROOROTATE DEHYDROGENASE (QUINONE), MITOCHONDRIAL"/>
    <property type="match status" value="1"/>
</dbReference>
<keyword evidence="7 17" id="KW-0288">FMN</keyword>
<dbReference type="GO" id="GO:0005743">
    <property type="term" value="C:mitochondrial inner membrane"/>
    <property type="evidence" value="ECO:0007669"/>
    <property type="project" value="UniProtKB-SubCell"/>
</dbReference>
<reference evidence="19" key="1">
    <citation type="submission" date="2020-04" db="EMBL/GenBank/DDBJ databases">
        <authorList>
            <person name="Neveu A P."/>
        </authorList>
    </citation>
    <scope>NUCLEOTIDE SEQUENCE</scope>
    <source>
        <tissue evidence="19">Whole embryo</tissue>
    </source>
</reference>
<dbReference type="InterPro" id="IPR001295">
    <property type="entry name" value="Dihydroorotate_DH_CS"/>
</dbReference>
<evidence type="ECO:0000256" key="5">
    <source>
        <dbReference type="ARBA" id="ARBA00017599"/>
    </source>
</evidence>
<evidence type="ECO:0000256" key="7">
    <source>
        <dbReference type="ARBA" id="ARBA00022643"/>
    </source>
</evidence>
<feature type="domain" description="Dihydroorotate dehydrogenase catalytic" evidence="18">
    <location>
        <begin position="76"/>
        <end position="370"/>
    </location>
</feature>
<keyword evidence="6 17" id="KW-0285">Flavoprotein</keyword>
<keyword evidence="8 17" id="KW-0812">Transmembrane</keyword>
<dbReference type="GO" id="GO:0006207">
    <property type="term" value="P:'de novo' pyrimidine nucleobase biosynthetic process"/>
    <property type="evidence" value="ECO:0007669"/>
    <property type="project" value="InterPro"/>
</dbReference>
<keyword evidence="13 17" id="KW-0496">Mitochondrion</keyword>
<evidence type="ECO:0000256" key="4">
    <source>
        <dbReference type="ARBA" id="ARBA00012791"/>
    </source>
</evidence>
<evidence type="ECO:0000256" key="2">
    <source>
        <dbReference type="ARBA" id="ARBA00005161"/>
    </source>
</evidence>
<organism evidence="19">
    <name type="scientific">Phallusia mammillata</name>
    <dbReference type="NCBI Taxonomy" id="59560"/>
    <lineage>
        <taxon>Eukaryota</taxon>
        <taxon>Metazoa</taxon>
        <taxon>Chordata</taxon>
        <taxon>Tunicata</taxon>
        <taxon>Ascidiacea</taxon>
        <taxon>Phlebobranchia</taxon>
        <taxon>Ascidiidae</taxon>
        <taxon>Phallusia</taxon>
    </lineage>
</organism>
<dbReference type="InterPro" id="IPR013785">
    <property type="entry name" value="Aldolase_TIM"/>
</dbReference>
<keyword evidence="12 17" id="KW-0560">Oxidoreductase</keyword>
<comment type="catalytic activity">
    <reaction evidence="16 17">
        <text>(S)-dihydroorotate + a quinone = orotate + a quinol</text>
        <dbReference type="Rhea" id="RHEA:30187"/>
        <dbReference type="ChEBI" id="CHEBI:24646"/>
        <dbReference type="ChEBI" id="CHEBI:30839"/>
        <dbReference type="ChEBI" id="CHEBI:30864"/>
        <dbReference type="ChEBI" id="CHEBI:132124"/>
        <dbReference type="EC" id="1.3.5.2"/>
    </reaction>
</comment>
<dbReference type="UniPathway" id="UPA00070">
    <property type="reaction ID" value="UER00946"/>
</dbReference>
<feature type="transmembrane region" description="Helical" evidence="17">
    <location>
        <begin position="7"/>
        <end position="28"/>
    </location>
</feature>
<comment type="subcellular location">
    <subcellularLocation>
        <location evidence="1 17">Mitochondrion inner membrane</location>
        <topology evidence="1 17">Single-pass membrane protein</topology>
    </subcellularLocation>
</comment>